<evidence type="ECO:0000313" key="4">
    <source>
        <dbReference type="Proteomes" id="UP000307768"/>
    </source>
</evidence>
<dbReference type="Pfam" id="PF13280">
    <property type="entry name" value="WYL"/>
    <property type="match status" value="1"/>
</dbReference>
<feature type="domain" description="WYL" evidence="1">
    <location>
        <begin position="146"/>
        <end position="208"/>
    </location>
</feature>
<dbReference type="Pfam" id="PF25583">
    <property type="entry name" value="WCX"/>
    <property type="match status" value="1"/>
</dbReference>
<evidence type="ECO:0000313" key="3">
    <source>
        <dbReference type="EMBL" id="KAA1419888.1"/>
    </source>
</evidence>
<dbReference type="InterPro" id="IPR057727">
    <property type="entry name" value="WCX_dom"/>
</dbReference>
<proteinExistence type="predicted"/>
<sequence length="319" mass="35596">MAPRTTERLMNLLIALLVTPTYLPKSRIREIIEPYRGQKDAAFDRMFERDKEALRTIGITIEVRDTESYHGNESGYRIRREEFELAPIDLEPSEAAVIGVAARVWQSARLGEATAVALRKLLAAGVPVDPDALSGVEPRLAASEPAFEPIWEAVVTRTPVTFQYERADGARAQRVIEPWRLVSWHGRWYLVGYDRDRADQRLFRLSRVVGEVEPAGGPNEFDVPDDADVREIAESLFPAPPTADAVVRVRRGRGLGLRRRATSEDSADDGWDLIEVPYGSVPELAAEIASYGKDAVAVAPDDLRDEVRARLSRVLEAAR</sequence>
<gene>
    <name evidence="3" type="ORF">FE697_018475</name>
</gene>
<accession>A0A5Q6RP89</accession>
<dbReference type="InterPro" id="IPR051534">
    <property type="entry name" value="CBASS_pafABC_assoc_protein"/>
</dbReference>
<feature type="domain" description="WCX" evidence="2">
    <location>
        <begin position="243"/>
        <end position="315"/>
    </location>
</feature>
<dbReference type="EMBL" id="VDFQ02000006">
    <property type="protein sequence ID" value="KAA1419888.1"/>
    <property type="molecule type" value="Genomic_DNA"/>
</dbReference>
<dbReference type="OrthoDB" id="3268930at2"/>
<dbReference type="PROSITE" id="PS52050">
    <property type="entry name" value="WYL"/>
    <property type="match status" value="1"/>
</dbReference>
<organism evidence="3 4">
    <name type="scientific">Mumia zhuanghuii</name>
    <dbReference type="NCBI Taxonomy" id="2585211"/>
    <lineage>
        <taxon>Bacteria</taxon>
        <taxon>Bacillati</taxon>
        <taxon>Actinomycetota</taxon>
        <taxon>Actinomycetes</taxon>
        <taxon>Propionibacteriales</taxon>
        <taxon>Nocardioidaceae</taxon>
        <taxon>Mumia</taxon>
    </lineage>
</organism>
<comment type="caution">
    <text evidence="3">The sequence shown here is derived from an EMBL/GenBank/DDBJ whole genome shotgun (WGS) entry which is preliminary data.</text>
</comment>
<dbReference type="PANTHER" id="PTHR34580:SF3">
    <property type="entry name" value="PROTEIN PAFB"/>
    <property type="match status" value="1"/>
</dbReference>
<reference evidence="3 4" key="1">
    <citation type="submission" date="2019-09" db="EMBL/GenBank/DDBJ databases">
        <title>Mumia zhuanghuii sp. nov. isolated from the intestinal contents of plateau pika (Ochotona curzoniae) in the Qinghai-Tibet plateau of China.</title>
        <authorList>
            <person name="Tian Z."/>
        </authorList>
    </citation>
    <scope>NUCLEOTIDE SEQUENCE [LARGE SCALE GENOMIC DNA]</scope>
    <source>
        <strain evidence="4">350</strain>
    </source>
</reference>
<dbReference type="Proteomes" id="UP000307768">
    <property type="component" value="Unassembled WGS sequence"/>
</dbReference>
<name>A0A5Q6RP89_9ACTN</name>
<evidence type="ECO:0000259" key="1">
    <source>
        <dbReference type="Pfam" id="PF13280"/>
    </source>
</evidence>
<dbReference type="InterPro" id="IPR026881">
    <property type="entry name" value="WYL_dom"/>
</dbReference>
<protein>
    <submittedName>
        <fullName evidence="3">WYL domain-containing protein</fullName>
    </submittedName>
</protein>
<dbReference type="AlphaFoldDB" id="A0A5Q6RP89"/>
<evidence type="ECO:0000259" key="2">
    <source>
        <dbReference type="Pfam" id="PF25583"/>
    </source>
</evidence>
<dbReference type="PANTHER" id="PTHR34580">
    <property type="match status" value="1"/>
</dbReference>
<dbReference type="RefSeq" id="WP_149771111.1">
    <property type="nucleotide sequence ID" value="NZ_VDFQ02000006.1"/>
</dbReference>